<feature type="compositionally biased region" description="Basic and acidic residues" evidence="17">
    <location>
        <begin position="1662"/>
        <end position="1686"/>
    </location>
</feature>
<dbReference type="SMART" id="SM00109">
    <property type="entry name" value="C1"/>
    <property type="match status" value="1"/>
</dbReference>
<keyword evidence="5" id="KW-0808">Transferase</keyword>
<feature type="region of interest" description="Disordered" evidence="17">
    <location>
        <begin position="558"/>
        <end position="583"/>
    </location>
</feature>
<feature type="coiled-coil region" evidence="16">
    <location>
        <begin position="873"/>
        <end position="935"/>
    </location>
</feature>
<feature type="domain" description="AGC-kinase C-terminal" evidence="23">
    <location>
        <begin position="345"/>
        <end position="416"/>
    </location>
</feature>
<dbReference type="PANTHER" id="PTHR22988:SF66">
    <property type="entry name" value="SERINE_THREONINE-PROTEIN KINASE GENGHIS KHAN"/>
    <property type="match status" value="1"/>
</dbReference>
<evidence type="ECO:0000313" key="25">
    <source>
        <dbReference type="Proteomes" id="UP000594262"/>
    </source>
</evidence>
<evidence type="ECO:0000256" key="5">
    <source>
        <dbReference type="ARBA" id="ARBA00022679"/>
    </source>
</evidence>
<feature type="domain" description="Protein kinase" evidence="19">
    <location>
        <begin position="79"/>
        <end position="344"/>
    </location>
</feature>
<dbReference type="SMART" id="SM00133">
    <property type="entry name" value="S_TK_X"/>
    <property type="match status" value="1"/>
</dbReference>
<comment type="similarity">
    <text evidence="1">Belongs to the protein kinase superfamily. AGC Ser/Thr protein kinase family. DMPK subfamily.</text>
</comment>
<dbReference type="GO" id="GO:0008270">
    <property type="term" value="F:zinc ion binding"/>
    <property type="evidence" value="ECO:0007669"/>
    <property type="project" value="UniProtKB-KW"/>
</dbReference>
<evidence type="ECO:0000256" key="13">
    <source>
        <dbReference type="ARBA" id="ARBA00047899"/>
    </source>
</evidence>
<keyword evidence="12 16" id="KW-0175">Coiled coil</keyword>
<dbReference type="InterPro" id="IPR001180">
    <property type="entry name" value="CNH_dom"/>
</dbReference>
<dbReference type="Pfam" id="PF00069">
    <property type="entry name" value="Pkinase"/>
    <property type="match status" value="1"/>
</dbReference>
<dbReference type="PANTHER" id="PTHR22988">
    <property type="entry name" value="MYOTONIC DYSTROPHY S/T KINASE-RELATED"/>
    <property type="match status" value="1"/>
</dbReference>
<proteinExistence type="inferred from homology"/>
<dbReference type="GO" id="GO:0005737">
    <property type="term" value="C:cytoplasm"/>
    <property type="evidence" value="ECO:0007669"/>
    <property type="project" value="TreeGrafter"/>
</dbReference>
<evidence type="ECO:0000256" key="10">
    <source>
        <dbReference type="ARBA" id="ARBA00022833"/>
    </source>
</evidence>
<keyword evidence="6" id="KW-0479">Metal-binding</keyword>
<feature type="region of interest" description="Disordered" evidence="17">
    <location>
        <begin position="458"/>
        <end position="483"/>
    </location>
</feature>
<evidence type="ECO:0000256" key="1">
    <source>
        <dbReference type="ARBA" id="ARBA00005719"/>
    </source>
</evidence>
<dbReference type="PROSITE" id="PS00108">
    <property type="entry name" value="PROTEIN_KINASE_ST"/>
    <property type="match status" value="1"/>
</dbReference>
<dbReference type="CDD" id="cd00132">
    <property type="entry name" value="CRIB"/>
    <property type="match status" value="1"/>
</dbReference>
<dbReference type="InterPro" id="IPR017441">
    <property type="entry name" value="Protein_kinase_ATP_BS"/>
</dbReference>
<dbReference type="EC" id="2.7.11.1" evidence="2"/>
<sequence>MENDYAEKRLRALERLYLSPNNIPREMFSAETLLDILIVLYDECNTTVMKRDKRVLDFLEVAKPVATRVKNLRLKREDFETLNVIGRGAFGEVAVVQMKATNQVFAMKTLNKWEMVKRAETACYREERDILVFGDKRWITKLHYAFQDSGNLYFVMDYYSGGDLLTLLSKYEDHLPESMMKFYVAEIILAINSIHEMNYVHRDIKPDNVLIDVNGHIKLADFGSCLQIGPDGYVKCSVAVGTPDYISPEILQAMEDGKGQYGKECDWWSLGICCYEMIYGETPFYAESLIETYGQIMDHKSKFKFPDDYEVSDSCKNLLSSLVCDADKRLGKRGLHDFKQHSFFNGIDWNNILDITPPYVPELDGPTDVSNFDIDDLMEAKTQEFSPPPSHNAFTGHQLPFVGFTYTKESQLSDLPENSIMRRDEPDGAPSKSSPVSDNAASLEKKIITLRKEKSELQKKLEDSLSRPRSREPSTSSDKSGAAELTVYKKKLSDVESKLKTSEKERKELDLARKTLEIQNEEFNSKVKELDRSKRLIMKDKDYLENEVTGLREKVSSLQKEAKENKGQEKQNMNEFSDLNDRLAEVRSQKMKLSRLVREKEEEIESAMNKLETSRKDYRTSEKKRHDLAVKLEEAQADQQREAKLRAKADLYCQQLEEELDTTKRPQPTARRESDSDVVKLRSEMDKIKVESEETLSREKKRMTMENNVLKEKLNQSEQTSSTLEQEVKELKDKMNKKMRESVEEENQVLADFKTATLRNKNALQKENDKLSQELETLTQQYERSVDSQRKLEEELRQLADKREAVSHWEEQIKEIIQWVTDEKDARGYLQALASKMSEELDGLKTVGFGGVGNAAAKNWQTRRSQRLDKQELLTLQANLKSEVEAKQNLNQELQKLKSQLNQSERRNDDGHKQLKALREELAKLRKENDQLKSGDGGLNFSFLNFFSSDDSPNLPDLPEEDSDAESEAPSRTSSISFSNRGNSINSQSLPVVDKPVLSNTVNNSSTPVATKVPEQKRSASITSIKDRQHTEAPPPERVIMHRYYPKTFTTPTKCHLCMSIMTGCSRQGVLCEDCSYHCHMRCINDAPMECPVPPQFLTNRPLGIDAKTGRGTAHESFIRVPKPGGVKRGWMRAYGVVCDYKILIYEASGERHANNNLICVLDMKDEEFQVSPALSSDVIHANKRDIPCIFTIKVAGLTSTSPVNNQLVLCDNEQERDKWVGMINELLQLYNKNHGVNRSNTYHSKSLCDTNNIQVFRSMTCAAVVNQDKVVVGTEDGLFSYELGKESITRIDDVKKVLQVEMIPEEQLLVVLSGKRHIRLYMLSVVEGSSFEPIKIPESKGALFFATGSIRLGSCTCLCVGLKKSAILYELNRTKSRHRKIREISFNFMVQWIGIHNNKLFVGHPSGFTISDISKENAPLQKLVSYDDPSLKFMATTQSEAMFAVEVSDDEYLLCFRDLAFYVNSNGKRSRQQEVTWPSPLQHIAFSKPYILAYSERGIDVFDVYTGTWLQTIQIPKAQPMCESGALTLISSPDQQSIAYLQKEDYQELVVQSHQGKRAVAAIYRLKNSKKRISFKTRESLKVEEADLVSKLISGPSNFSHVQHMGPGDGLQILHDIPRVDDKLAIPSALQELSNRTSSLRNPTDPRLRPVSSYQTGAAQLERDGRSPPRSRSMEFDDNLQRDTDTVSSSSTTSNSSARQLIGSSHEELR</sequence>
<dbReference type="GO" id="GO:0004674">
    <property type="term" value="F:protein serine/threonine kinase activity"/>
    <property type="evidence" value="ECO:0007669"/>
    <property type="project" value="UniProtKB-KW"/>
</dbReference>
<accession>A0A7M5UUV3</accession>
<dbReference type="Gene3D" id="3.30.60.20">
    <property type="match status" value="1"/>
</dbReference>
<evidence type="ECO:0000256" key="16">
    <source>
        <dbReference type="SAM" id="Coils"/>
    </source>
</evidence>
<keyword evidence="7 15" id="KW-0547">Nucleotide-binding</keyword>
<dbReference type="SUPFAM" id="SSF50729">
    <property type="entry name" value="PH domain-like"/>
    <property type="match status" value="1"/>
</dbReference>
<evidence type="ECO:0000259" key="21">
    <source>
        <dbReference type="PROSITE" id="PS50108"/>
    </source>
</evidence>
<dbReference type="GO" id="GO:0031032">
    <property type="term" value="P:actomyosin structure organization"/>
    <property type="evidence" value="ECO:0007669"/>
    <property type="project" value="TreeGrafter"/>
</dbReference>
<evidence type="ECO:0000256" key="2">
    <source>
        <dbReference type="ARBA" id="ARBA00012513"/>
    </source>
</evidence>
<dbReference type="FunFam" id="1.10.510.10:FF:000014">
    <property type="entry name" value="Non-specific serine/threonine protein kinase"/>
    <property type="match status" value="1"/>
</dbReference>
<dbReference type="GeneID" id="136798889"/>
<evidence type="ECO:0000256" key="7">
    <source>
        <dbReference type="ARBA" id="ARBA00022741"/>
    </source>
</evidence>
<dbReference type="InterPro" id="IPR050839">
    <property type="entry name" value="Rho-assoc_Ser/Thr_Kinase"/>
</dbReference>
<evidence type="ECO:0000259" key="19">
    <source>
        <dbReference type="PROSITE" id="PS50011"/>
    </source>
</evidence>
<dbReference type="Pfam" id="PF15796">
    <property type="entry name" value="KELK"/>
    <property type="match status" value="1"/>
</dbReference>
<dbReference type="PROSITE" id="PS50081">
    <property type="entry name" value="ZF_DAG_PE_2"/>
    <property type="match status" value="1"/>
</dbReference>
<dbReference type="InterPro" id="IPR000961">
    <property type="entry name" value="AGC-kinase_C"/>
</dbReference>
<keyword evidence="11 15" id="KW-0067">ATP-binding</keyword>
<dbReference type="Proteomes" id="UP000594262">
    <property type="component" value="Unplaced"/>
</dbReference>
<dbReference type="InterPro" id="IPR031597">
    <property type="entry name" value="KELK"/>
</dbReference>
<keyword evidence="8" id="KW-0863">Zinc-finger</keyword>
<evidence type="ECO:0000256" key="9">
    <source>
        <dbReference type="ARBA" id="ARBA00022777"/>
    </source>
</evidence>
<keyword evidence="10" id="KW-0862">Zinc</keyword>
<feature type="compositionally biased region" description="Basic and acidic residues" evidence="17">
    <location>
        <begin position="458"/>
        <end position="472"/>
    </location>
</feature>
<name>A0A7M5UUV3_9CNID</name>
<dbReference type="Gene3D" id="1.10.510.10">
    <property type="entry name" value="Transferase(Phosphotransferase) domain 1"/>
    <property type="match status" value="1"/>
</dbReference>
<comment type="catalytic activity">
    <reaction evidence="13">
        <text>L-threonyl-[protein] + ATP = O-phospho-L-threonyl-[protein] + ADP + H(+)</text>
        <dbReference type="Rhea" id="RHEA:46608"/>
        <dbReference type="Rhea" id="RHEA-COMP:11060"/>
        <dbReference type="Rhea" id="RHEA-COMP:11605"/>
        <dbReference type="ChEBI" id="CHEBI:15378"/>
        <dbReference type="ChEBI" id="CHEBI:30013"/>
        <dbReference type="ChEBI" id="CHEBI:30616"/>
        <dbReference type="ChEBI" id="CHEBI:61977"/>
        <dbReference type="ChEBI" id="CHEBI:456216"/>
        <dbReference type="EC" id="2.7.11.1"/>
    </reaction>
</comment>
<evidence type="ECO:0000256" key="8">
    <source>
        <dbReference type="ARBA" id="ARBA00022771"/>
    </source>
</evidence>
<feature type="compositionally biased region" description="Basic and acidic residues" evidence="17">
    <location>
        <begin position="670"/>
        <end position="715"/>
    </location>
</feature>
<feature type="domain" description="CNH" evidence="22">
    <location>
        <begin position="1257"/>
        <end position="1529"/>
    </location>
</feature>
<dbReference type="PROSITE" id="PS50003">
    <property type="entry name" value="PH_DOMAIN"/>
    <property type="match status" value="1"/>
</dbReference>
<dbReference type="InterPro" id="IPR000095">
    <property type="entry name" value="CRIB_dom"/>
</dbReference>
<evidence type="ECO:0000256" key="3">
    <source>
        <dbReference type="ARBA" id="ARBA00022527"/>
    </source>
</evidence>
<dbReference type="RefSeq" id="XP_066911651.1">
    <property type="nucleotide sequence ID" value="XM_067055550.1"/>
</dbReference>
<evidence type="ECO:0000256" key="15">
    <source>
        <dbReference type="PROSITE-ProRule" id="PRU10141"/>
    </source>
</evidence>
<feature type="compositionally biased region" description="Polar residues" evidence="17">
    <location>
        <begin position="1634"/>
        <end position="1643"/>
    </location>
</feature>
<dbReference type="Pfam" id="PF00433">
    <property type="entry name" value="Pkinase_C"/>
    <property type="match status" value="1"/>
</dbReference>
<feature type="region of interest" description="Disordered" evidence="17">
    <location>
        <begin position="413"/>
        <end position="442"/>
    </location>
</feature>
<protein>
    <recommendedName>
        <fullName evidence="2">non-specific serine/threonine protein kinase</fullName>
        <ecNumber evidence="2">2.7.11.1</ecNumber>
    </recommendedName>
</protein>
<evidence type="ECO:0000256" key="11">
    <source>
        <dbReference type="ARBA" id="ARBA00022840"/>
    </source>
</evidence>
<dbReference type="CDD" id="cd05597">
    <property type="entry name" value="STKc_DMPK_like"/>
    <property type="match status" value="1"/>
</dbReference>
<dbReference type="Pfam" id="PF00780">
    <property type="entry name" value="CNH"/>
    <property type="match status" value="1"/>
</dbReference>
<evidence type="ECO:0000259" key="20">
    <source>
        <dbReference type="PROSITE" id="PS50081"/>
    </source>
</evidence>
<dbReference type="Gene3D" id="3.30.200.20">
    <property type="entry name" value="Phosphorylase Kinase, domain 1"/>
    <property type="match status" value="1"/>
</dbReference>
<dbReference type="Gene3D" id="2.30.29.30">
    <property type="entry name" value="Pleckstrin-homology domain (PH domain)/Phosphotyrosine-binding domain (PTB)"/>
    <property type="match status" value="1"/>
</dbReference>
<dbReference type="CDD" id="cd20809">
    <property type="entry name" value="C1_MRCK"/>
    <property type="match status" value="1"/>
</dbReference>
<dbReference type="PROSITE" id="PS50219">
    <property type="entry name" value="CNH"/>
    <property type="match status" value="1"/>
</dbReference>
<dbReference type="PROSITE" id="PS50108">
    <property type="entry name" value="CRIB"/>
    <property type="match status" value="1"/>
</dbReference>
<dbReference type="SMART" id="SM00036">
    <property type="entry name" value="CNH"/>
    <property type="match status" value="1"/>
</dbReference>
<feature type="compositionally biased region" description="Polar residues" evidence="17">
    <location>
        <begin position="431"/>
        <end position="440"/>
    </location>
</feature>
<feature type="compositionally biased region" description="Low complexity" evidence="17">
    <location>
        <begin position="1687"/>
        <end position="1698"/>
    </location>
</feature>
<dbReference type="PROSITE" id="PS00107">
    <property type="entry name" value="PROTEIN_KINASE_ATP"/>
    <property type="match status" value="1"/>
</dbReference>
<dbReference type="Pfam" id="PF00130">
    <property type="entry name" value="C1_1"/>
    <property type="match status" value="1"/>
</dbReference>
<feature type="compositionally biased region" description="Polar residues" evidence="17">
    <location>
        <begin position="972"/>
        <end position="990"/>
    </location>
</feature>
<evidence type="ECO:0000259" key="18">
    <source>
        <dbReference type="PROSITE" id="PS50003"/>
    </source>
</evidence>
<dbReference type="SUPFAM" id="SSF57889">
    <property type="entry name" value="Cysteine-rich domain"/>
    <property type="match status" value="1"/>
</dbReference>
<evidence type="ECO:0000256" key="6">
    <source>
        <dbReference type="ARBA" id="ARBA00022723"/>
    </source>
</evidence>
<reference evidence="24" key="1">
    <citation type="submission" date="2021-01" db="UniProtKB">
        <authorList>
            <consortium name="EnsemblMetazoa"/>
        </authorList>
    </citation>
    <scope>IDENTIFICATION</scope>
</reference>
<feature type="region of interest" description="Disordered" evidence="17">
    <location>
        <begin position="658"/>
        <end position="726"/>
    </location>
</feature>
<dbReference type="PROSITE" id="PS51285">
    <property type="entry name" value="AGC_KINASE_CTER"/>
    <property type="match status" value="1"/>
</dbReference>
<dbReference type="SUPFAM" id="SSF56112">
    <property type="entry name" value="Protein kinase-like (PK-like)"/>
    <property type="match status" value="1"/>
</dbReference>
<keyword evidence="9" id="KW-0418">Kinase</keyword>
<dbReference type="SMART" id="SM00220">
    <property type="entry name" value="S_TKc"/>
    <property type="match status" value="1"/>
</dbReference>
<feature type="binding site" evidence="15">
    <location>
        <position position="108"/>
    </location>
    <ligand>
        <name>ATP</name>
        <dbReference type="ChEBI" id="CHEBI:30616"/>
    </ligand>
</feature>
<keyword evidence="4" id="KW-0597">Phosphoprotein</keyword>
<keyword evidence="3" id="KW-0723">Serine/threonine-protein kinase</keyword>
<dbReference type="OrthoDB" id="10047816at2759"/>
<dbReference type="PROSITE" id="PS50011">
    <property type="entry name" value="PROTEIN_KINASE_DOM"/>
    <property type="match status" value="1"/>
</dbReference>
<dbReference type="InterPro" id="IPR011993">
    <property type="entry name" value="PH-like_dom_sf"/>
</dbReference>
<feature type="region of interest" description="Disordered" evidence="17">
    <location>
        <begin position="1634"/>
        <end position="1711"/>
    </location>
</feature>
<feature type="domain" description="PH" evidence="18">
    <location>
        <begin position="1112"/>
        <end position="1229"/>
    </location>
</feature>
<dbReference type="SMART" id="SM00233">
    <property type="entry name" value="PH"/>
    <property type="match status" value="1"/>
</dbReference>
<dbReference type="InterPro" id="IPR001849">
    <property type="entry name" value="PH_domain"/>
</dbReference>
<dbReference type="InterPro" id="IPR002219">
    <property type="entry name" value="PKC_DAG/PE"/>
</dbReference>
<dbReference type="InterPro" id="IPR000719">
    <property type="entry name" value="Prot_kinase_dom"/>
</dbReference>
<dbReference type="SMART" id="SM00285">
    <property type="entry name" value="PBD"/>
    <property type="match status" value="1"/>
</dbReference>
<feature type="domain" description="Phorbol-ester/DAG-type" evidence="20">
    <location>
        <begin position="1041"/>
        <end position="1091"/>
    </location>
</feature>
<dbReference type="GO" id="GO:0005524">
    <property type="term" value="F:ATP binding"/>
    <property type="evidence" value="ECO:0007669"/>
    <property type="project" value="UniProtKB-UniRule"/>
</dbReference>
<feature type="region of interest" description="Disordered" evidence="17">
    <location>
        <begin position="950"/>
        <end position="1033"/>
    </location>
</feature>
<dbReference type="InterPro" id="IPR057529">
    <property type="entry name" value="MRCK/ROCK_PH"/>
</dbReference>
<dbReference type="InterPro" id="IPR011009">
    <property type="entry name" value="Kinase-like_dom_sf"/>
</dbReference>
<evidence type="ECO:0000256" key="4">
    <source>
        <dbReference type="ARBA" id="ARBA00022553"/>
    </source>
</evidence>
<dbReference type="InterPro" id="IPR046349">
    <property type="entry name" value="C1-like_sf"/>
</dbReference>
<keyword evidence="25" id="KW-1185">Reference proteome</keyword>
<dbReference type="GO" id="GO:0005856">
    <property type="term" value="C:cytoskeleton"/>
    <property type="evidence" value="ECO:0007669"/>
    <property type="project" value="TreeGrafter"/>
</dbReference>
<comment type="catalytic activity">
    <reaction evidence="14">
        <text>L-seryl-[protein] + ATP = O-phospho-L-seryl-[protein] + ADP + H(+)</text>
        <dbReference type="Rhea" id="RHEA:17989"/>
        <dbReference type="Rhea" id="RHEA-COMP:9863"/>
        <dbReference type="Rhea" id="RHEA-COMP:11604"/>
        <dbReference type="ChEBI" id="CHEBI:15378"/>
        <dbReference type="ChEBI" id="CHEBI:29999"/>
        <dbReference type="ChEBI" id="CHEBI:30616"/>
        <dbReference type="ChEBI" id="CHEBI:83421"/>
        <dbReference type="ChEBI" id="CHEBI:456216"/>
        <dbReference type="EC" id="2.7.11.1"/>
    </reaction>
</comment>
<feature type="compositionally biased region" description="Polar residues" evidence="17">
    <location>
        <begin position="716"/>
        <end position="725"/>
    </location>
</feature>
<feature type="compositionally biased region" description="Basic and acidic residues" evidence="17">
    <location>
        <begin position="558"/>
        <end position="569"/>
    </location>
</feature>
<evidence type="ECO:0000256" key="17">
    <source>
        <dbReference type="SAM" id="MobiDB-lite"/>
    </source>
</evidence>
<dbReference type="Pfam" id="PF25346">
    <property type="entry name" value="PH_MRCK"/>
    <property type="match status" value="1"/>
</dbReference>
<dbReference type="EnsemblMetazoa" id="CLYHEMT004881.1">
    <property type="protein sequence ID" value="CLYHEMP004881.1"/>
    <property type="gene ID" value="CLYHEMG004881"/>
</dbReference>
<evidence type="ECO:0000313" key="24">
    <source>
        <dbReference type="EnsemblMetazoa" id="CLYHEMP004881.1"/>
    </source>
</evidence>
<evidence type="ECO:0000259" key="22">
    <source>
        <dbReference type="PROSITE" id="PS50219"/>
    </source>
</evidence>
<evidence type="ECO:0000259" key="23">
    <source>
        <dbReference type="PROSITE" id="PS51285"/>
    </source>
</evidence>
<dbReference type="FunFam" id="3.30.200.20:FF:001055">
    <property type="entry name" value="Serine/threonine-protein kinase MRCK beta"/>
    <property type="match status" value="1"/>
</dbReference>
<evidence type="ECO:0000256" key="12">
    <source>
        <dbReference type="ARBA" id="ARBA00023054"/>
    </source>
</evidence>
<feature type="domain" description="CRIB" evidence="21">
    <location>
        <begin position="1594"/>
        <end position="1607"/>
    </location>
</feature>
<dbReference type="InterPro" id="IPR017892">
    <property type="entry name" value="Pkinase_C"/>
</dbReference>
<feature type="compositionally biased region" description="Polar residues" evidence="17">
    <location>
        <begin position="998"/>
        <end position="1009"/>
    </location>
</feature>
<feature type="compositionally biased region" description="Acidic residues" evidence="17">
    <location>
        <begin position="958"/>
        <end position="967"/>
    </location>
</feature>
<dbReference type="InterPro" id="IPR008271">
    <property type="entry name" value="Ser/Thr_kinase_AS"/>
</dbReference>
<dbReference type="PROSITE" id="PS00479">
    <property type="entry name" value="ZF_DAG_PE_1"/>
    <property type="match status" value="1"/>
</dbReference>
<evidence type="ECO:0000256" key="14">
    <source>
        <dbReference type="ARBA" id="ARBA00048679"/>
    </source>
</evidence>
<dbReference type="SUPFAM" id="SSF101908">
    <property type="entry name" value="Putative isomerase YbhE"/>
    <property type="match status" value="1"/>
</dbReference>
<organism evidence="24 25">
    <name type="scientific">Clytia hemisphaerica</name>
    <dbReference type="NCBI Taxonomy" id="252671"/>
    <lineage>
        <taxon>Eukaryota</taxon>
        <taxon>Metazoa</taxon>
        <taxon>Cnidaria</taxon>
        <taxon>Hydrozoa</taxon>
        <taxon>Hydroidolina</taxon>
        <taxon>Leptothecata</taxon>
        <taxon>Obeliida</taxon>
        <taxon>Clytiidae</taxon>
        <taxon>Clytia</taxon>
    </lineage>
</organism>